<gene>
    <name evidence="4" type="ORF">FA15DRAFT_748721</name>
</gene>
<dbReference type="PRINTS" id="PR01607">
    <property type="entry name" value="APYRASEFAMLY"/>
</dbReference>
<sequence>MSTNNTSTPITLGIAHFNDKVGTSGGTIDVTKFGSLLEGITAKWKQRDDGARDGLIVFSGDFFSPSIESSITRGRHMPPIVNALNVDIAIVGYPRTKELIALTTFPWLLSNVIDETTGTVPEPLKEFHILERVGLRIGLIGLVEMCNPFIWDWIPTITGWPKEFIYQDIAEIGKKLSAKLRDPQGEYKCDLVIALTHSRIQNDIALARDLFALSPAAQANTNIAAEHGVDIILGGHDHIYWITKGVTAWEGYDVNTPTPEDADDRGDILVVKSGYDFRDLSEVVLTLQDTPQGSIKKKVNTAITGKRHSTAETTPVHIGVQEVYEVEIGTIDDALVEPICTTEVELNVQSTFVRVHEAAISNWVGDCLHHAYDEALAKLGYAKADGVFLNAGGLRGDRVYPPGNLTLGDLLTVLPFLDPVVVIEIYGNTLWDALESGLSKRPAQEGRFPEIAGFRVEWDIPSPFLPDEPFLS</sequence>
<dbReference type="EMBL" id="ML210241">
    <property type="protein sequence ID" value="TFK22404.1"/>
    <property type="molecule type" value="Genomic_DNA"/>
</dbReference>
<evidence type="ECO:0000313" key="4">
    <source>
        <dbReference type="EMBL" id="TFK22404.1"/>
    </source>
</evidence>
<dbReference type="PANTHER" id="PTHR11575:SF48">
    <property type="entry name" value="5'-NUCLEOTIDASE"/>
    <property type="match status" value="1"/>
</dbReference>
<keyword evidence="5" id="KW-1185">Reference proteome</keyword>
<dbReference type="InterPro" id="IPR008334">
    <property type="entry name" value="5'-Nucleotdase_C"/>
</dbReference>
<dbReference type="InterPro" id="IPR036907">
    <property type="entry name" value="5'-Nucleotdase_C_sf"/>
</dbReference>
<evidence type="ECO:0000256" key="2">
    <source>
        <dbReference type="RuleBase" id="RU362119"/>
    </source>
</evidence>
<dbReference type="GO" id="GO:0016787">
    <property type="term" value="F:hydrolase activity"/>
    <property type="evidence" value="ECO:0007669"/>
    <property type="project" value="UniProtKB-KW"/>
</dbReference>
<protein>
    <submittedName>
        <fullName evidence="4">Metallo-dependent phosphatase</fullName>
    </submittedName>
</protein>
<dbReference type="STRING" id="230819.A0A5C3KPT1"/>
<dbReference type="Pfam" id="PF02872">
    <property type="entry name" value="5_nucleotid_C"/>
    <property type="match status" value="1"/>
</dbReference>
<feature type="domain" description="5'-Nucleotidase C-terminal" evidence="3">
    <location>
        <begin position="350"/>
        <end position="460"/>
    </location>
</feature>
<dbReference type="InterPro" id="IPR006179">
    <property type="entry name" value="5_nucleotidase/apyrase"/>
</dbReference>
<comment type="similarity">
    <text evidence="1 2">Belongs to the 5'-nucleotidase family.</text>
</comment>
<dbReference type="Gene3D" id="3.60.21.10">
    <property type="match status" value="1"/>
</dbReference>
<proteinExistence type="inferred from homology"/>
<evidence type="ECO:0000256" key="1">
    <source>
        <dbReference type="ARBA" id="ARBA00006654"/>
    </source>
</evidence>
<dbReference type="GO" id="GO:0000166">
    <property type="term" value="F:nucleotide binding"/>
    <property type="evidence" value="ECO:0007669"/>
    <property type="project" value="UniProtKB-KW"/>
</dbReference>
<name>A0A5C3KPT1_COPMA</name>
<keyword evidence="2" id="KW-0547">Nucleotide-binding</keyword>
<dbReference type="PANTHER" id="PTHR11575">
    <property type="entry name" value="5'-NUCLEOTIDASE-RELATED"/>
    <property type="match status" value="1"/>
</dbReference>
<dbReference type="GO" id="GO:0009166">
    <property type="term" value="P:nucleotide catabolic process"/>
    <property type="evidence" value="ECO:0007669"/>
    <property type="project" value="InterPro"/>
</dbReference>
<dbReference type="SUPFAM" id="SSF56300">
    <property type="entry name" value="Metallo-dependent phosphatases"/>
    <property type="match status" value="1"/>
</dbReference>
<accession>A0A5C3KPT1</accession>
<reference evidence="4 5" key="1">
    <citation type="journal article" date="2019" name="Nat. Ecol. Evol.">
        <title>Megaphylogeny resolves global patterns of mushroom evolution.</title>
        <authorList>
            <person name="Varga T."/>
            <person name="Krizsan K."/>
            <person name="Foldi C."/>
            <person name="Dima B."/>
            <person name="Sanchez-Garcia M."/>
            <person name="Sanchez-Ramirez S."/>
            <person name="Szollosi G.J."/>
            <person name="Szarkandi J.G."/>
            <person name="Papp V."/>
            <person name="Albert L."/>
            <person name="Andreopoulos W."/>
            <person name="Angelini C."/>
            <person name="Antonin V."/>
            <person name="Barry K.W."/>
            <person name="Bougher N.L."/>
            <person name="Buchanan P."/>
            <person name="Buyck B."/>
            <person name="Bense V."/>
            <person name="Catcheside P."/>
            <person name="Chovatia M."/>
            <person name="Cooper J."/>
            <person name="Damon W."/>
            <person name="Desjardin D."/>
            <person name="Finy P."/>
            <person name="Geml J."/>
            <person name="Haridas S."/>
            <person name="Hughes K."/>
            <person name="Justo A."/>
            <person name="Karasinski D."/>
            <person name="Kautmanova I."/>
            <person name="Kiss B."/>
            <person name="Kocsube S."/>
            <person name="Kotiranta H."/>
            <person name="LaButti K.M."/>
            <person name="Lechner B.E."/>
            <person name="Liimatainen K."/>
            <person name="Lipzen A."/>
            <person name="Lukacs Z."/>
            <person name="Mihaltcheva S."/>
            <person name="Morgado L.N."/>
            <person name="Niskanen T."/>
            <person name="Noordeloos M.E."/>
            <person name="Ohm R.A."/>
            <person name="Ortiz-Santana B."/>
            <person name="Ovrebo C."/>
            <person name="Racz N."/>
            <person name="Riley R."/>
            <person name="Savchenko A."/>
            <person name="Shiryaev A."/>
            <person name="Soop K."/>
            <person name="Spirin V."/>
            <person name="Szebenyi C."/>
            <person name="Tomsovsky M."/>
            <person name="Tulloss R.E."/>
            <person name="Uehling J."/>
            <person name="Grigoriev I.V."/>
            <person name="Vagvolgyi C."/>
            <person name="Papp T."/>
            <person name="Martin F.M."/>
            <person name="Miettinen O."/>
            <person name="Hibbett D.S."/>
            <person name="Nagy L.G."/>
        </authorList>
    </citation>
    <scope>NUCLEOTIDE SEQUENCE [LARGE SCALE GENOMIC DNA]</scope>
    <source>
        <strain evidence="4 5">CBS 121175</strain>
    </source>
</reference>
<keyword evidence="2" id="KW-0378">Hydrolase</keyword>
<evidence type="ECO:0000259" key="3">
    <source>
        <dbReference type="Pfam" id="PF02872"/>
    </source>
</evidence>
<evidence type="ECO:0000313" key="5">
    <source>
        <dbReference type="Proteomes" id="UP000307440"/>
    </source>
</evidence>
<dbReference type="InterPro" id="IPR029052">
    <property type="entry name" value="Metallo-depent_PP-like"/>
</dbReference>
<dbReference type="Proteomes" id="UP000307440">
    <property type="component" value="Unassembled WGS sequence"/>
</dbReference>
<organism evidence="4 5">
    <name type="scientific">Coprinopsis marcescibilis</name>
    <name type="common">Agaric fungus</name>
    <name type="synonym">Psathyrella marcescibilis</name>
    <dbReference type="NCBI Taxonomy" id="230819"/>
    <lineage>
        <taxon>Eukaryota</taxon>
        <taxon>Fungi</taxon>
        <taxon>Dikarya</taxon>
        <taxon>Basidiomycota</taxon>
        <taxon>Agaricomycotina</taxon>
        <taxon>Agaricomycetes</taxon>
        <taxon>Agaricomycetidae</taxon>
        <taxon>Agaricales</taxon>
        <taxon>Agaricineae</taxon>
        <taxon>Psathyrellaceae</taxon>
        <taxon>Coprinopsis</taxon>
    </lineage>
</organism>
<dbReference type="SUPFAM" id="SSF55816">
    <property type="entry name" value="5'-nucleotidase (syn. UDP-sugar hydrolase), C-terminal domain"/>
    <property type="match status" value="1"/>
</dbReference>
<dbReference type="OrthoDB" id="10252235at2759"/>
<dbReference type="Gene3D" id="3.90.780.10">
    <property type="entry name" value="5'-Nucleotidase, C-terminal domain"/>
    <property type="match status" value="1"/>
</dbReference>
<dbReference type="AlphaFoldDB" id="A0A5C3KPT1"/>